<evidence type="ECO:0000313" key="3">
    <source>
        <dbReference type="EMBL" id="KAK7675964.1"/>
    </source>
</evidence>
<dbReference type="AlphaFoldDB" id="A0AAW0FBU2"/>
<dbReference type="GO" id="GO:0006260">
    <property type="term" value="P:DNA replication"/>
    <property type="evidence" value="ECO:0007669"/>
    <property type="project" value="UniProtKB-KW"/>
</dbReference>
<gene>
    <name evidence="3" type="ORF">QCA50_021077</name>
</gene>
<reference evidence="3 4" key="1">
    <citation type="submission" date="2022-09" db="EMBL/GenBank/DDBJ databases">
        <authorList>
            <person name="Palmer J.M."/>
        </authorList>
    </citation>
    <scope>NUCLEOTIDE SEQUENCE [LARGE SCALE GENOMIC DNA]</scope>
    <source>
        <strain evidence="3 4">DSM 7382</strain>
    </source>
</reference>
<dbReference type="PANTHER" id="PTHR13395:SF6">
    <property type="entry name" value="SISTER CHROMATID COHESION PROTEIN DCC1"/>
    <property type="match status" value="1"/>
</dbReference>
<dbReference type="PANTHER" id="PTHR13395">
    <property type="entry name" value="SISTER CHROMATID COHESION PROTEIN DCC1-RELATED"/>
    <property type="match status" value="1"/>
</dbReference>
<dbReference type="GO" id="GO:0000775">
    <property type="term" value="C:chromosome, centromeric region"/>
    <property type="evidence" value="ECO:0007669"/>
    <property type="project" value="TreeGrafter"/>
</dbReference>
<evidence type="ECO:0008006" key="5">
    <source>
        <dbReference type="Google" id="ProtNLM"/>
    </source>
</evidence>
<dbReference type="InterPro" id="IPR019128">
    <property type="entry name" value="Dcc1"/>
</dbReference>
<protein>
    <recommendedName>
        <fullName evidence="5">Sister chromatid cohesion protein DCC1</fullName>
    </recommendedName>
</protein>
<dbReference type="Proteomes" id="UP001385951">
    <property type="component" value="Unassembled WGS sequence"/>
</dbReference>
<dbReference type="EMBL" id="JASBNA010000147">
    <property type="protein sequence ID" value="KAK7675964.1"/>
    <property type="molecule type" value="Genomic_DNA"/>
</dbReference>
<dbReference type="GO" id="GO:0000785">
    <property type="term" value="C:chromatin"/>
    <property type="evidence" value="ECO:0007669"/>
    <property type="project" value="TreeGrafter"/>
</dbReference>
<keyword evidence="4" id="KW-1185">Reference proteome</keyword>
<keyword evidence="2" id="KW-0235">DNA replication</keyword>
<accession>A0AAW0FBU2</accession>
<dbReference type="GO" id="GO:0034088">
    <property type="term" value="P:maintenance of mitotic sister chromatid cohesion"/>
    <property type="evidence" value="ECO:0007669"/>
    <property type="project" value="TreeGrafter"/>
</dbReference>
<sequence length="379" mass="42700">MNECNLRFSSSPAQDTGSYRLLELPPELAKVLESSGDEATQSWSIKGESIEDAVLCTADKTYTVRSVVLSNAVLVVTPLQSGDAAPDAVIRDQLHEIYELIPSVPRLQKLGSLLKGNEYNEGQEDEDVDMSDNDRPTKRQRLTYHDAREVLQASDAELLQGLRTRRVLIIKDELRPIAPAYLTQILELLLTYLVSLSLSHQAAPVQTLTSSLEEEHEIKREVCMQVMEWFGQIEDEVWRLDELAAVKEVGLGVLRAYKDDTITEGEFLKKWESAVGDTFESSVSLDLLSGNYLTTQNLLTDPPTIELNYFPSSALPTDPAARFGDLFLTRQRWKAEEIAPFLQDIVVNNKERDKLLLKYARTVTNKDGIWYTARAMYNG</sequence>
<evidence type="ECO:0000313" key="4">
    <source>
        <dbReference type="Proteomes" id="UP001385951"/>
    </source>
</evidence>
<evidence type="ECO:0000256" key="2">
    <source>
        <dbReference type="ARBA" id="ARBA00022705"/>
    </source>
</evidence>
<comment type="caution">
    <text evidence="3">The sequence shown here is derived from an EMBL/GenBank/DDBJ whole genome shotgun (WGS) entry which is preliminary data.</text>
</comment>
<dbReference type="Pfam" id="PF09724">
    <property type="entry name" value="Dcc1"/>
    <property type="match status" value="1"/>
</dbReference>
<proteinExistence type="inferred from homology"/>
<dbReference type="GO" id="GO:0031390">
    <property type="term" value="C:Ctf18 RFC-like complex"/>
    <property type="evidence" value="ECO:0007669"/>
    <property type="project" value="InterPro"/>
</dbReference>
<comment type="similarity">
    <text evidence="1">Belongs to the DCC1 family.</text>
</comment>
<name>A0AAW0FBU2_9APHY</name>
<organism evidence="3 4">
    <name type="scientific">Cerrena zonata</name>
    <dbReference type="NCBI Taxonomy" id="2478898"/>
    <lineage>
        <taxon>Eukaryota</taxon>
        <taxon>Fungi</taxon>
        <taxon>Dikarya</taxon>
        <taxon>Basidiomycota</taxon>
        <taxon>Agaricomycotina</taxon>
        <taxon>Agaricomycetes</taxon>
        <taxon>Polyporales</taxon>
        <taxon>Cerrenaceae</taxon>
        <taxon>Cerrena</taxon>
    </lineage>
</organism>
<evidence type="ECO:0000256" key="1">
    <source>
        <dbReference type="ARBA" id="ARBA00007017"/>
    </source>
</evidence>